<sequence length="204" mass="23074">MNKAELKELIKQVIAEETEYQKFFRKMLDKAGKDINSMSDEEKKRFFNAVDKAYKAKSEGKIVSSKKKNLDEDIFTGLLTTLGMFLMGKIVFYLIATTIEKGIKIFSKKVSKKTLINILDALMNNDNFIADISKIIDTKTGIDKSTADKIVNMPAVQSAIKSNIAATENKKSVEEELKSTFLRIWQDKSIMNSAISKVKNDIKK</sequence>
<feature type="transmembrane region" description="Helical" evidence="1">
    <location>
        <begin position="74"/>
        <end position="96"/>
    </location>
</feature>
<keyword evidence="1" id="KW-0472">Membrane</keyword>
<evidence type="ECO:0000256" key="1">
    <source>
        <dbReference type="SAM" id="Phobius"/>
    </source>
</evidence>
<gene>
    <name evidence="2" type="ORF">UFOVP449_102</name>
</gene>
<evidence type="ECO:0000313" key="2">
    <source>
        <dbReference type="EMBL" id="CAB4143008.1"/>
    </source>
</evidence>
<keyword evidence="1" id="KW-1133">Transmembrane helix</keyword>
<accession>A0A6J5M8K1</accession>
<protein>
    <submittedName>
        <fullName evidence="2">Uncharacterized protein</fullName>
    </submittedName>
</protein>
<reference evidence="2" key="1">
    <citation type="submission" date="2020-04" db="EMBL/GenBank/DDBJ databases">
        <authorList>
            <person name="Chiriac C."/>
            <person name="Salcher M."/>
            <person name="Ghai R."/>
            <person name="Kavagutti S V."/>
        </authorList>
    </citation>
    <scope>NUCLEOTIDE SEQUENCE</scope>
</reference>
<keyword evidence="1" id="KW-0812">Transmembrane</keyword>
<organism evidence="2">
    <name type="scientific">uncultured Caudovirales phage</name>
    <dbReference type="NCBI Taxonomy" id="2100421"/>
    <lineage>
        <taxon>Viruses</taxon>
        <taxon>Duplodnaviria</taxon>
        <taxon>Heunggongvirae</taxon>
        <taxon>Uroviricota</taxon>
        <taxon>Caudoviricetes</taxon>
        <taxon>Peduoviridae</taxon>
        <taxon>Maltschvirus</taxon>
        <taxon>Maltschvirus maltsch</taxon>
    </lineage>
</organism>
<dbReference type="EMBL" id="LR796420">
    <property type="protein sequence ID" value="CAB4143008.1"/>
    <property type="molecule type" value="Genomic_DNA"/>
</dbReference>
<proteinExistence type="predicted"/>
<name>A0A6J5M8K1_9CAUD</name>